<evidence type="ECO:0000256" key="7">
    <source>
        <dbReference type="ARBA" id="ARBA00023136"/>
    </source>
</evidence>
<accession>A0ABP9GK60</accession>
<comment type="caution">
    <text evidence="8">The sequence shown here is derived from an EMBL/GenBank/DDBJ whole genome shotgun (WGS) entry which is preliminary data.</text>
</comment>
<evidence type="ECO:0000313" key="8">
    <source>
        <dbReference type="EMBL" id="GAA4942992.1"/>
    </source>
</evidence>
<evidence type="ECO:0000256" key="6">
    <source>
        <dbReference type="ARBA" id="ARBA00022989"/>
    </source>
</evidence>
<comment type="subcellular location">
    <subcellularLocation>
        <location evidence="1">Cell membrane</location>
        <topology evidence="1">Multi-pass membrane protein</topology>
    </subcellularLocation>
</comment>
<comment type="similarity">
    <text evidence="2">Belongs to the BCCT transporter (TC 2.A.15) family.</text>
</comment>
<keyword evidence="6" id="KW-1133">Transmembrane helix</keyword>
<proteinExistence type="inferred from homology"/>
<keyword evidence="9" id="KW-1185">Reference proteome</keyword>
<evidence type="ECO:0000256" key="5">
    <source>
        <dbReference type="ARBA" id="ARBA00022692"/>
    </source>
</evidence>
<evidence type="ECO:0000256" key="4">
    <source>
        <dbReference type="ARBA" id="ARBA00022475"/>
    </source>
</evidence>
<evidence type="ECO:0000313" key="9">
    <source>
        <dbReference type="Proteomes" id="UP001499993"/>
    </source>
</evidence>
<evidence type="ECO:0000256" key="3">
    <source>
        <dbReference type="ARBA" id="ARBA00022448"/>
    </source>
</evidence>
<sequence length="68" mass="7304">MEGGIAAVLLVACGLAALQTAAISTALPFSLVMVMMCYGLVRALYADSHKYPLDQVILAERDHKRVPE</sequence>
<evidence type="ECO:0000256" key="1">
    <source>
        <dbReference type="ARBA" id="ARBA00004651"/>
    </source>
</evidence>
<evidence type="ECO:0000256" key="2">
    <source>
        <dbReference type="ARBA" id="ARBA00005658"/>
    </source>
</evidence>
<name>A0ABP9GK60_9ACTN</name>
<dbReference type="InterPro" id="IPR000060">
    <property type="entry name" value="BCCT_transptr"/>
</dbReference>
<dbReference type="PANTHER" id="PTHR30047:SF7">
    <property type="entry name" value="HIGH-AFFINITY CHOLINE TRANSPORT PROTEIN"/>
    <property type="match status" value="1"/>
</dbReference>
<keyword evidence="7" id="KW-0472">Membrane</keyword>
<organism evidence="8 9">
    <name type="scientific">Streptomonospora halophila</name>
    <dbReference type="NCBI Taxonomy" id="427369"/>
    <lineage>
        <taxon>Bacteria</taxon>
        <taxon>Bacillati</taxon>
        <taxon>Actinomycetota</taxon>
        <taxon>Actinomycetes</taxon>
        <taxon>Streptosporangiales</taxon>
        <taxon>Nocardiopsidaceae</taxon>
        <taxon>Streptomonospora</taxon>
    </lineage>
</organism>
<dbReference type="EMBL" id="BAABIK010000013">
    <property type="protein sequence ID" value="GAA4942992.1"/>
    <property type="molecule type" value="Genomic_DNA"/>
</dbReference>
<keyword evidence="5" id="KW-0812">Transmembrane</keyword>
<reference evidence="9" key="1">
    <citation type="journal article" date="2019" name="Int. J. Syst. Evol. Microbiol.">
        <title>The Global Catalogue of Microorganisms (GCM) 10K type strain sequencing project: providing services to taxonomists for standard genome sequencing and annotation.</title>
        <authorList>
            <consortium name="The Broad Institute Genomics Platform"/>
            <consortium name="The Broad Institute Genome Sequencing Center for Infectious Disease"/>
            <person name="Wu L."/>
            <person name="Ma J."/>
        </authorList>
    </citation>
    <scope>NUCLEOTIDE SEQUENCE [LARGE SCALE GENOMIC DNA]</scope>
    <source>
        <strain evidence="9">JCM 18123</strain>
    </source>
</reference>
<gene>
    <name evidence="8" type="ORF">GCM10023224_26990</name>
</gene>
<dbReference type="Proteomes" id="UP001499993">
    <property type="component" value="Unassembled WGS sequence"/>
</dbReference>
<protein>
    <submittedName>
        <fullName evidence="8">Uncharacterized protein</fullName>
    </submittedName>
</protein>
<dbReference type="Pfam" id="PF02028">
    <property type="entry name" value="BCCT"/>
    <property type="match status" value="1"/>
</dbReference>
<keyword evidence="3" id="KW-0813">Transport</keyword>
<dbReference type="PANTHER" id="PTHR30047">
    <property type="entry name" value="HIGH-AFFINITY CHOLINE TRANSPORT PROTEIN-RELATED"/>
    <property type="match status" value="1"/>
</dbReference>
<keyword evidence="4" id="KW-1003">Cell membrane</keyword>